<evidence type="ECO:0000313" key="1">
    <source>
        <dbReference type="EMBL" id="ADY58231.1"/>
    </source>
</evidence>
<keyword evidence="2" id="KW-1185">Reference proteome</keyword>
<dbReference type="AlphaFoldDB" id="F0SF76"/>
<dbReference type="KEGG" id="pbs:Plabr_0604"/>
<gene>
    <name evidence="1" type="ordered locus">Plabr_0604</name>
</gene>
<organism evidence="1 2">
    <name type="scientific">Rubinisphaera brasiliensis (strain ATCC 49424 / DSM 5305 / JCM 21570 / IAM 15109 / NBRC 103401 / IFAM 1448)</name>
    <name type="common">Planctomyces brasiliensis</name>
    <dbReference type="NCBI Taxonomy" id="756272"/>
    <lineage>
        <taxon>Bacteria</taxon>
        <taxon>Pseudomonadati</taxon>
        <taxon>Planctomycetota</taxon>
        <taxon>Planctomycetia</taxon>
        <taxon>Planctomycetales</taxon>
        <taxon>Planctomycetaceae</taxon>
        <taxon>Rubinisphaera</taxon>
    </lineage>
</organism>
<proteinExistence type="predicted"/>
<name>F0SF76_RUBBR</name>
<reference evidence="2" key="1">
    <citation type="submission" date="2011-02" db="EMBL/GenBank/DDBJ databases">
        <title>The complete genome of Planctomyces brasiliensis DSM 5305.</title>
        <authorList>
            <person name="Lucas S."/>
            <person name="Copeland A."/>
            <person name="Lapidus A."/>
            <person name="Bruce D."/>
            <person name="Goodwin L."/>
            <person name="Pitluck S."/>
            <person name="Kyrpides N."/>
            <person name="Mavromatis K."/>
            <person name="Pagani I."/>
            <person name="Ivanova N."/>
            <person name="Ovchinnikova G."/>
            <person name="Lu M."/>
            <person name="Detter J.C."/>
            <person name="Han C."/>
            <person name="Land M."/>
            <person name="Hauser L."/>
            <person name="Markowitz V."/>
            <person name="Cheng J.-F."/>
            <person name="Hugenholtz P."/>
            <person name="Woyke T."/>
            <person name="Wu D."/>
            <person name="Tindall B."/>
            <person name="Pomrenke H.G."/>
            <person name="Brambilla E."/>
            <person name="Klenk H.-P."/>
            <person name="Eisen J.A."/>
        </authorList>
    </citation>
    <scope>NUCLEOTIDE SEQUENCE [LARGE SCALE GENOMIC DNA]</scope>
    <source>
        <strain evidence="2">ATCC 49424 / DSM 5305 / JCM 21570 / NBRC 103401 / IFAM 1448</strain>
    </source>
</reference>
<dbReference type="EMBL" id="CP002546">
    <property type="protein sequence ID" value="ADY58231.1"/>
    <property type="molecule type" value="Genomic_DNA"/>
</dbReference>
<evidence type="ECO:0000313" key="2">
    <source>
        <dbReference type="Proteomes" id="UP000006860"/>
    </source>
</evidence>
<accession>F0SF76</accession>
<sequence length="89" mass="10412">MLIIYLQEERQPEWRSRRVSPAVFWITRQDDIFREATGRAEPMGSSVMWTEEIKATFDKQAAGFEPPVQFYQAGLIHAWFSKRSADETS</sequence>
<dbReference type="HOGENOM" id="CLU_2452747_0_0_0"/>
<dbReference type="Proteomes" id="UP000006860">
    <property type="component" value="Chromosome"/>
</dbReference>
<protein>
    <submittedName>
        <fullName evidence="1">Uncharacterized protein</fullName>
    </submittedName>
</protein>